<evidence type="ECO:0000313" key="3">
    <source>
        <dbReference type="Proteomes" id="UP000249725"/>
    </source>
</evidence>
<evidence type="ECO:0000313" key="2">
    <source>
        <dbReference type="EMBL" id="RAK51094.1"/>
    </source>
</evidence>
<organism evidence="2 3">
    <name type="scientific">Phenylobacterium deserti</name>
    <dbReference type="NCBI Taxonomy" id="1914756"/>
    <lineage>
        <taxon>Bacteria</taxon>
        <taxon>Pseudomonadati</taxon>
        <taxon>Pseudomonadota</taxon>
        <taxon>Alphaproteobacteria</taxon>
        <taxon>Caulobacterales</taxon>
        <taxon>Caulobacteraceae</taxon>
        <taxon>Phenylobacterium</taxon>
    </lineage>
</organism>
<dbReference type="InterPro" id="IPR012338">
    <property type="entry name" value="Beta-lactam/transpept-like"/>
</dbReference>
<dbReference type="InterPro" id="IPR050789">
    <property type="entry name" value="Diverse_Enzym_Activities"/>
</dbReference>
<keyword evidence="2" id="KW-0378">Hydrolase</keyword>
<protein>
    <submittedName>
        <fullName evidence="2">Serine hydrolase</fullName>
    </submittedName>
</protein>
<dbReference type="Gene3D" id="3.40.710.10">
    <property type="entry name" value="DD-peptidase/beta-lactamase superfamily"/>
    <property type="match status" value="1"/>
</dbReference>
<dbReference type="InterPro" id="IPR001466">
    <property type="entry name" value="Beta-lactam-related"/>
</dbReference>
<comment type="caution">
    <text evidence="2">The sequence shown here is derived from an EMBL/GenBank/DDBJ whole genome shotgun (WGS) entry which is preliminary data.</text>
</comment>
<gene>
    <name evidence="2" type="ORF">DJ018_17300</name>
</gene>
<dbReference type="PANTHER" id="PTHR43283:SF3">
    <property type="entry name" value="BETA-LACTAMASE FAMILY PROTEIN (AFU_ORTHOLOGUE AFUA_5G07500)"/>
    <property type="match status" value="1"/>
</dbReference>
<feature type="domain" description="Beta-lactamase-related" evidence="1">
    <location>
        <begin position="40"/>
        <end position="399"/>
    </location>
</feature>
<proteinExistence type="predicted"/>
<dbReference type="Proteomes" id="UP000249725">
    <property type="component" value="Unassembled WGS sequence"/>
</dbReference>
<dbReference type="GO" id="GO:0016787">
    <property type="term" value="F:hydrolase activity"/>
    <property type="evidence" value="ECO:0007669"/>
    <property type="project" value="UniProtKB-KW"/>
</dbReference>
<dbReference type="PANTHER" id="PTHR43283">
    <property type="entry name" value="BETA-LACTAMASE-RELATED"/>
    <property type="match status" value="1"/>
</dbReference>
<name>A0A328ACJ1_9CAUL</name>
<accession>A0A328ACJ1</accession>
<dbReference type="EMBL" id="QFYR01000005">
    <property type="protein sequence ID" value="RAK51094.1"/>
    <property type="molecule type" value="Genomic_DNA"/>
</dbReference>
<keyword evidence="3" id="KW-1185">Reference proteome</keyword>
<dbReference type="Pfam" id="PF00144">
    <property type="entry name" value="Beta-lactamase"/>
    <property type="match status" value="1"/>
</dbReference>
<dbReference type="OrthoDB" id="9808046at2"/>
<evidence type="ECO:0000259" key="1">
    <source>
        <dbReference type="Pfam" id="PF00144"/>
    </source>
</evidence>
<dbReference type="AlphaFoldDB" id="A0A328ACJ1"/>
<reference evidence="3" key="1">
    <citation type="submission" date="2018-05" db="EMBL/GenBank/DDBJ databases">
        <authorList>
            <person name="Li X."/>
        </authorList>
    </citation>
    <scope>NUCLEOTIDE SEQUENCE [LARGE SCALE GENOMIC DNA]</scope>
    <source>
        <strain evidence="3">YIM 73061</strain>
    </source>
</reference>
<dbReference type="SUPFAM" id="SSF56601">
    <property type="entry name" value="beta-lactamase/transpeptidase-like"/>
    <property type="match status" value="1"/>
</dbReference>
<sequence length="419" mass="45123">MAAALAGWATAPMAQPVPSAVAAPAGMKVDPQRIAKVGAMLQSYVDEGRIAGAVVEIRQDGRPVYLQAVGWRDREARDPMRQDTIFRIASQTKALTSVAIMMLMEDGRLLLDDPLGKHLPEWSKTTVAVARPAGGYDVVPAKRPITIRDLLTHTAGISYGSGPAEGAWREAGITGWYFADQTTPVAAQVAKMASLPMAAQPGEQFVYGYNTDILGVVVEKISGQTLEAFLNERLIRPLGMKDTSFYLPPEKASRLAVVYSAGPQGLQRAADPGQRMGGGHVGQGHYLNGPRVAFSGGAGLLSTAADYSRFLEMMRRGGELDGRRYLSRKSVELMTVNHLVSAPYPDGTGFGLGFRILTDLGKNGRPGSVGEFSWGGAYHSNYWVDPKERLTVAYMIQLIPAGDLDDVGKLRALLYQSLN</sequence>